<protein>
    <submittedName>
        <fullName evidence="2">Uncharacterized protein</fullName>
    </submittedName>
</protein>
<organism evidence="2 3">
    <name type="scientific">Sulfidibacter corallicola</name>
    <dbReference type="NCBI Taxonomy" id="2818388"/>
    <lineage>
        <taxon>Bacteria</taxon>
        <taxon>Pseudomonadati</taxon>
        <taxon>Acidobacteriota</taxon>
        <taxon>Holophagae</taxon>
        <taxon>Acanthopleuribacterales</taxon>
        <taxon>Acanthopleuribacteraceae</taxon>
        <taxon>Sulfidibacter</taxon>
    </lineage>
</organism>
<keyword evidence="1" id="KW-0812">Transmembrane</keyword>
<keyword evidence="1" id="KW-0472">Membrane</keyword>
<evidence type="ECO:0000256" key="1">
    <source>
        <dbReference type="SAM" id="Phobius"/>
    </source>
</evidence>
<dbReference type="KEGG" id="scor:J3U87_33590"/>
<dbReference type="RefSeq" id="WP_237380361.1">
    <property type="nucleotide sequence ID" value="NZ_CP071793.1"/>
</dbReference>
<reference evidence="2" key="1">
    <citation type="submission" date="2021-03" db="EMBL/GenBank/DDBJ databases">
        <title>Acanthopleuribacteraceae sp. M133.</title>
        <authorList>
            <person name="Wang G."/>
        </authorList>
    </citation>
    <scope>NUCLEOTIDE SEQUENCE</scope>
    <source>
        <strain evidence="2">M133</strain>
    </source>
</reference>
<keyword evidence="3" id="KW-1185">Reference proteome</keyword>
<evidence type="ECO:0000313" key="3">
    <source>
        <dbReference type="Proteomes" id="UP000663929"/>
    </source>
</evidence>
<feature type="transmembrane region" description="Helical" evidence="1">
    <location>
        <begin position="29"/>
        <end position="55"/>
    </location>
</feature>
<dbReference type="AlphaFoldDB" id="A0A8A4TMW1"/>
<name>A0A8A4TMW1_SULCO</name>
<dbReference type="EMBL" id="CP071793">
    <property type="protein sequence ID" value="QTD50544.1"/>
    <property type="molecule type" value="Genomic_DNA"/>
</dbReference>
<proteinExistence type="predicted"/>
<sequence length="256" mass="27543">MSEPERDDFYVGYFDQAPSVVGAFVKGKVLLLLVLVAGVAALLALAQGTFAPAVFEFGNVRDFEGVIATKPYPMLRVSRPGESPGEAPTWSRYFLVDPFKFGADERVANLDGKRVRLSGTLVYRDDQTMIEIDASKDIEVLGEAAGGGAGLSFGTVTLVGEIVDSKCFLGVMNPGELKPHKACAVRCVSGGIPPVLVVRDGQGAARYFMLADTNGGQVNDRVLDLIAEPVRIQGEMVRMDNLWVLKADPATYQLVK</sequence>
<evidence type="ECO:0000313" key="2">
    <source>
        <dbReference type="EMBL" id="QTD50544.1"/>
    </source>
</evidence>
<gene>
    <name evidence="2" type="ORF">J3U87_33590</name>
</gene>
<accession>A0A8A4TMW1</accession>
<keyword evidence="1" id="KW-1133">Transmembrane helix</keyword>
<dbReference type="Proteomes" id="UP000663929">
    <property type="component" value="Chromosome"/>
</dbReference>